<proteinExistence type="predicted"/>
<evidence type="ECO:0008006" key="3">
    <source>
        <dbReference type="Google" id="ProtNLM"/>
    </source>
</evidence>
<protein>
    <recommendedName>
        <fullName evidence="3">Lycopene cyclase</fullName>
    </recommendedName>
</protein>
<organism evidence="1 2">
    <name type="scientific">Aliidiomarina iranensis</name>
    <dbReference type="NCBI Taxonomy" id="1434071"/>
    <lineage>
        <taxon>Bacteria</taxon>
        <taxon>Pseudomonadati</taxon>
        <taxon>Pseudomonadota</taxon>
        <taxon>Gammaproteobacteria</taxon>
        <taxon>Alteromonadales</taxon>
        <taxon>Idiomarinaceae</taxon>
        <taxon>Aliidiomarina</taxon>
    </lineage>
</organism>
<name>A0A432W222_9GAMM</name>
<accession>A0A432W222</accession>
<dbReference type="Pfam" id="PF05834">
    <property type="entry name" value="Lycopene_cycl"/>
    <property type="match status" value="1"/>
</dbReference>
<dbReference type="Proteomes" id="UP000288395">
    <property type="component" value="Unassembled WGS sequence"/>
</dbReference>
<sequence length="367" mass="41655">MAEGNSKDNWLTIIGAGLAGLSLCDELLSVFEAANKPLPGKITLLEQRETLNDNKTFSFFAQHPPIGIPYTRYEKWCFSVADDVYPVKQSAPTARPPQQTHTGLRYQYYRVRGSDAYADLSARVSKHPQVEIIMGQAVENELITSTLVVDTRPCKLADMRVKQCFIGVEVELTSSIDESTAQLMSNMRMQSGRFTFDYVLPLDESRALVEVTQFCVDPPEQSELRGYLQATLQRLGVRTAPQREEMAILPMGLKEKFKQQLASQQIRTASGYGYLESKRWAKMNAELIVKGRAPRYQLHTPLLQWFDSKLLRVVETEPHKLPLVFMKMAEHMRPDDFASFMSSPNLSSLWQVMKAAPKTTFLRTLYA</sequence>
<dbReference type="OrthoDB" id="5793379at2"/>
<dbReference type="RefSeq" id="WP_126764814.1">
    <property type="nucleotide sequence ID" value="NZ_PIPJ01000001.1"/>
</dbReference>
<dbReference type="EMBL" id="PIPJ01000001">
    <property type="protein sequence ID" value="RUO23272.1"/>
    <property type="molecule type" value="Genomic_DNA"/>
</dbReference>
<keyword evidence="2" id="KW-1185">Reference proteome</keyword>
<comment type="caution">
    <text evidence="1">The sequence shown here is derived from an EMBL/GenBank/DDBJ whole genome shotgun (WGS) entry which is preliminary data.</text>
</comment>
<dbReference type="AlphaFoldDB" id="A0A432W222"/>
<reference evidence="2" key="1">
    <citation type="journal article" date="2018" name="Front. Microbiol.">
        <title>Genome-Based Analysis Reveals the Taxonomy and Diversity of the Family Idiomarinaceae.</title>
        <authorList>
            <person name="Liu Y."/>
            <person name="Lai Q."/>
            <person name="Shao Z."/>
        </authorList>
    </citation>
    <scope>NUCLEOTIDE SEQUENCE [LARGE SCALE GENOMIC DNA]</scope>
    <source>
        <strain evidence="2">GBPy7</strain>
    </source>
</reference>
<evidence type="ECO:0000313" key="1">
    <source>
        <dbReference type="EMBL" id="RUO23272.1"/>
    </source>
</evidence>
<evidence type="ECO:0000313" key="2">
    <source>
        <dbReference type="Proteomes" id="UP000288395"/>
    </source>
</evidence>
<gene>
    <name evidence="1" type="ORF">CWE08_01055</name>
</gene>